<name>A0ABU9LI60_9BACL</name>
<proteinExistence type="predicted"/>
<sequence>MSEKEWKEFKEGIVDEEQELSFSYKSEEWWISRLYGKEKSYLLTRSKDSYTQEFLTAEELFTNGIIDGKKFIERVPDLEW</sequence>
<dbReference type="EMBL" id="JBCEWA010000002">
    <property type="protein sequence ID" value="MEL5987418.1"/>
    <property type="molecule type" value="Genomic_DNA"/>
</dbReference>
<comment type="caution">
    <text evidence="1">The sequence shown here is derived from an EMBL/GenBank/DDBJ whole genome shotgun (WGS) entry which is preliminary data.</text>
</comment>
<accession>A0ABU9LI60</accession>
<evidence type="ECO:0000313" key="1">
    <source>
        <dbReference type="EMBL" id="MEL5987418.1"/>
    </source>
</evidence>
<gene>
    <name evidence="1" type="ORF">AAF454_03130</name>
</gene>
<dbReference type="Proteomes" id="UP001398420">
    <property type="component" value="Unassembled WGS sequence"/>
</dbReference>
<protein>
    <submittedName>
        <fullName evidence="1">Uncharacterized protein</fullName>
    </submittedName>
</protein>
<organism evidence="1 2">
    <name type="scientific">Kurthia gibsonii</name>
    <dbReference type="NCBI Taxonomy" id="33946"/>
    <lineage>
        <taxon>Bacteria</taxon>
        <taxon>Bacillati</taxon>
        <taxon>Bacillota</taxon>
        <taxon>Bacilli</taxon>
        <taxon>Bacillales</taxon>
        <taxon>Caryophanaceae</taxon>
        <taxon>Kurthia</taxon>
    </lineage>
</organism>
<keyword evidence="2" id="KW-1185">Reference proteome</keyword>
<reference evidence="1 2" key="1">
    <citation type="submission" date="2024-04" db="EMBL/GenBank/DDBJ databases">
        <authorList>
            <person name="Wu Y.S."/>
            <person name="Zhang L."/>
        </authorList>
    </citation>
    <scope>NUCLEOTIDE SEQUENCE [LARGE SCALE GENOMIC DNA]</scope>
    <source>
        <strain evidence="1 2">KG-01</strain>
    </source>
</reference>
<evidence type="ECO:0000313" key="2">
    <source>
        <dbReference type="Proteomes" id="UP001398420"/>
    </source>
</evidence>
<dbReference type="RefSeq" id="WP_068452109.1">
    <property type="nucleotide sequence ID" value="NZ_JAMWHJ010000005.1"/>
</dbReference>